<organism evidence="8 9">
    <name type="scientific">Candidatus Protochlamydia amoebophila</name>
    <dbReference type="NCBI Taxonomy" id="362787"/>
    <lineage>
        <taxon>Bacteria</taxon>
        <taxon>Pseudomonadati</taxon>
        <taxon>Chlamydiota</taxon>
        <taxon>Chlamydiia</taxon>
        <taxon>Parachlamydiales</taxon>
        <taxon>Parachlamydiaceae</taxon>
        <taxon>Candidatus Protochlamydia</taxon>
    </lineage>
</organism>
<reference evidence="8 9" key="1">
    <citation type="journal article" date="2014" name="Mol. Biol. Evol.">
        <title>Massive expansion of Ubiquitination-related gene families within the Chlamydiae.</title>
        <authorList>
            <person name="Domman D."/>
            <person name="Collingro A."/>
            <person name="Lagkouvardos I."/>
            <person name="Gehre L."/>
            <person name="Weinmaier T."/>
            <person name="Rattei T."/>
            <person name="Subtil A."/>
            <person name="Horn M."/>
        </authorList>
    </citation>
    <scope>NUCLEOTIDE SEQUENCE [LARGE SCALE GENOMIC DNA]</scope>
    <source>
        <strain evidence="8 9">EI2</strain>
    </source>
</reference>
<sequence length="313" mass="35722">MGFMFYVILLYALFASVFTIAKTGLEYSQPFFLVGTRMLLAGCLLLSYQKIVNKEHFSFDKQTWWRIVQLAAFNIYLTNVFEFWGLKYLTSFKTCFIYSLSPFLSALFCYTLFSEKLTTKKWMGLLIGFMGFLPILMNQTSSEEATGHLLFFSWAELSVMMAAICSVYGWIVLMQLVKENNLSPITANGTSMFIGGAFALCHSLLVENWSPIPVTNIPIYLECTFLLILISNLICYNLYGTLLKKYSATFISFAGFTTPLFTALFGWVFLGEVVTWPFYISFGIVFLGLVLFDKEELQQSYRGKLLSQPQLSE</sequence>
<proteinExistence type="predicted"/>
<dbReference type="GO" id="GO:0005886">
    <property type="term" value="C:plasma membrane"/>
    <property type="evidence" value="ECO:0007669"/>
    <property type="project" value="UniProtKB-SubCell"/>
</dbReference>
<keyword evidence="4 6" id="KW-1133">Transmembrane helix</keyword>
<evidence type="ECO:0000259" key="7">
    <source>
        <dbReference type="Pfam" id="PF00892"/>
    </source>
</evidence>
<evidence type="ECO:0000313" key="9">
    <source>
        <dbReference type="Proteomes" id="UP000031465"/>
    </source>
</evidence>
<evidence type="ECO:0000313" key="8">
    <source>
        <dbReference type="EMBL" id="KIC70867.1"/>
    </source>
</evidence>
<evidence type="ECO:0000256" key="5">
    <source>
        <dbReference type="ARBA" id="ARBA00023136"/>
    </source>
</evidence>
<feature type="domain" description="EamA" evidence="7">
    <location>
        <begin position="154"/>
        <end position="291"/>
    </location>
</feature>
<evidence type="ECO:0000256" key="1">
    <source>
        <dbReference type="ARBA" id="ARBA00004651"/>
    </source>
</evidence>
<dbReference type="PATRIC" id="fig|362787.3.peg.1934"/>
<evidence type="ECO:0000256" key="3">
    <source>
        <dbReference type="ARBA" id="ARBA00022692"/>
    </source>
</evidence>
<dbReference type="Pfam" id="PF00892">
    <property type="entry name" value="EamA"/>
    <property type="match status" value="2"/>
</dbReference>
<feature type="transmembrane region" description="Helical" evidence="6">
    <location>
        <begin position="276"/>
        <end position="292"/>
    </location>
</feature>
<dbReference type="SUPFAM" id="SSF103481">
    <property type="entry name" value="Multidrug resistance efflux transporter EmrE"/>
    <property type="match status" value="2"/>
</dbReference>
<accession>A0A0C1JUB7</accession>
<feature type="transmembrane region" description="Helical" evidence="6">
    <location>
        <begin position="217"/>
        <end position="239"/>
    </location>
</feature>
<evidence type="ECO:0000256" key="2">
    <source>
        <dbReference type="ARBA" id="ARBA00022475"/>
    </source>
</evidence>
<comment type="caution">
    <text evidence="8">The sequence shown here is derived from an EMBL/GenBank/DDBJ whole genome shotgun (WGS) entry which is preliminary data.</text>
</comment>
<evidence type="ECO:0000256" key="6">
    <source>
        <dbReference type="SAM" id="Phobius"/>
    </source>
</evidence>
<feature type="transmembrane region" description="Helical" evidence="6">
    <location>
        <begin position="64"/>
        <end position="84"/>
    </location>
</feature>
<feature type="transmembrane region" description="Helical" evidence="6">
    <location>
        <begin position="96"/>
        <end position="113"/>
    </location>
</feature>
<dbReference type="PANTHER" id="PTHR32322:SF18">
    <property type="entry name" value="S-ADENOSYLMETHIONINE_S-ADENOSYLHOMOCYSTEINE TRANSPORTER"/>
    <property type="match status" value="1"/>
</dbReference>
<dbReference type="Proteomes" id="UP000031465">
    <property type="component" value="Unassembled WGS sequence"/>
</dbReference>
<gene>
    <name evidence="8" type="ORF">DB44_FL00270</name>
</gene>
<feature type="transmembrane region" description="Helical" evidence="6">
    <location>
        <begin position="151"/>
        <end position="173"/>
    </location>
</feature>
<feature type="transmembrane region" description="Helical" evidence="6">
    <location>
        <begin position="122"/>
        <end position="139"/>
    </location>
</feature>
<feature type="transmembrane region" description="Helical" evidence="6">
    <location>
        <begin position="246"/>
        <end position="270"/>
    </location>
</feature>
<protein>
    <submittedName>
        <fullName evidence="8">S-adenosylmethionine/S-adenosylhomocysteine transporter</fullName>
    </submittedName>
</protein>
<feature type="transmembrane region" description="Helical" evidence="6">
    <location>
        <begin position="31"/>
        <end position="52"/>
    </location>
</feature>
<keyword evidence="2" id="KW-1003">Cell membrane</keyword>
<dbReference type="EMBL" id="JSAN01000133">
    <property type="protein sequence ID" value="KIC70867.1"/>
    <property type="molecule type" value="Genomic_DNA"/>
</dbReference>
<evidence type="ECO:0000256" key="4">
    <source>
        <dbReference type="ARBA" id="ARBA00022989"/>
    </source>
</evidence>
<dbReference type="InterPro" id="IPR000620">
    <property type="entry name" value="EamA_dom"/>
</dbReference>
<dbReference type="InterPro" id="IPR037185">
    <property type="entry name" value="EmrE-like"/>
</dbReference>
<keyword evidence="5 6" id="KW-0472">Membrane</keyword>
<dbReference type="InterPro" id="IPR050638">
    <property type="entry name" value="AA-Vitamin_Transporters"/>
</dbReference>
<keyword evidence="3 6" id="KW-0812">Transmembrane</keyword>
<comment type="subcellular location">
    <subcellularLocation>
        <location evidence="1">Cell membrane</location>
        <topology evidence="1">Multi-pass membrane protein</topology>
    </subcellularLocation>
</comment>
<feature type="domain" description="EamA" evidence="7">
    <location>
        <begin position="4"/>
        <end position="135"/>
    </location>
</feature>
<name>A0A0C1JUB7_9BACT</name>
<dbReference type="PANTHER" id="PTHR32322">
    <property type="entry name" value="INNER MEMBRANE TRANSPORTER"/>
    <property type="match status" value="1"/>
</dbReference>
<dbReference type="AlphaFoldDB" id="A0A0C1JUB7"/>
<feature type="transmembrane region" description="Helical" evidence="6">
    <location>
        <begin position="185"/>
        <end position="205"/>
    </location>
</feature>